<evidence type="ECO:0000313" key="4">
    <source>
        <dbReference type="Proteomes" id="UP000706926"/>
    </source>
</evidence>
<evidence type="ECO:0000256" key="1">
    <source>
        <dbReference type="SAM" id="MobiDB-lite"/>
    </source>
</evidence>
<evidence type="ECO:0000313" key="3">
    <source>
        <dbReference type="EMBL" id="MBP1892732.1"/>
    </source>
</evidence>
<dbReference type="RefSeq" id="WP_007129984.1">
    <property type="nucleotide sequence ID" value="NZ_CP139098.1"/>
</dbReference>
<feature type="compositionally biased region" description="Acidic residues" evidence="1">
    <location>
        <begin position="353"/>
        <end position="363"/>
    </location>
</feature>
<name>A0ABS4F916_9BACL</name>
<dbReference type="Proteomes" id="UP000706926">
    <property type="component" value="Unassembled WGS sequence"/>
</dbReference>
<feature type="compositionally biased region" description="Polar residues" evidence="1">
    <location>
        <begin position="292"/>
        <end position="313"/>
    </location>
</feature>
<proteinExistence type="predicted"/>
<organism evidence="3 4">
    <name type="scientific">Paenibacillus lactis</name>
    <dbReference type="NCBI Taxonomy" id="228574"/>
    <lineage>
        <taxon>Bacteria</taxon>
        <taxon>Bacillati</taxon>
        <taxon>Bacillota</taxon>
        <taxon>Bacilli</taxon>
        <taxon>Bacillales</taxon>
        <taxon>Paenibacillaceae</taxon>
        <taxon>Paenibacillus</taxon>
    </lineage>
</organism>
<feature type="compositionally biased region" description="Basic and acidic residues" evidence="1">
    <location>
        <begin position="323"/>
        <end position="332"/>
    </location>
</feature>
<dbReference type="Gene3D" id="3.90.1210.10">
    <property type="entry name" value="Antifreeze-like/N-acetylneuraminic acid synthase C-terminal domain"/>
    <property type="match status" value="1"/>
</dbReference>
<dbReference type="Pfam" id="PF08666">
    <property type="entry name" value="SAF"/>
    <property type="match status" value="1"/>
</dbReference>
<gene>
    <name evidence="3" type="ORF">J2Z18_001834</name>
</gene>
<protein>
    <recommendedName>
        <fullName evidence="2">SAF domain-containing protein</fullName>
    </recommendedName>
</protein>
<evidence type="ECO:0000259" key="2">
    <source>
        <dbReference type="SMART" id="SM00858"/>
    </source>
</evidence>
<feature type="domain" description="SAF" evidence="2">
    <location>
        <begin position="67"/>
        <end position="129"/>
    </location>
</feature>
<reference evidence="3 4" key="1">
    <citation type="submission" date="2021-03" db="EMBL/GenBank/DDBJ databases">
        <title>Genomic Encyclopedia of Type Strains, Phase IV (KMG-IV): sequencing the most valuable type-strain genomes for metagenomic binning, comparative biology and taxonomic classification.</title>
        <authorList>
            <person name="Goeker M."/>
        </authorList>
    </citation>
    <scope>NUCLEOTIDE SEQUENCE [LARGE SCALE GENOMIC DNA]</scope>
    <source>
        <strain evidence="3 4">DSM 15596</strain>
    </source>
</reference>
<keyword evidence="4" id="KW-1185">Reference proteome</keyword>
<comment type="caution">
    <text evidence="3">The sequence shown here is derived from an EMBL/GenBank/DDBJ whole genome shotgun (WGS) entry which is preliminary data.</text>
</comment>
<dbReference type="InterPro" id="IPR013974">
    <property type="entry name" value="SAF"/>
</dbReference>
<dbReference type="EMBL" id="JAGGKI010000004">
    <property type="protein sequence ID" value="MBP1892732.1"/>
    <property type="molecule type" value="Genomic_DNA"/>
</dbReference>
<dbReference type="SMART" id="SM00858">
    <property type="entry name" value="SAF"/>
    <property type="match status" value="1"/>
</dbReference>
<feature type="region of interest" description="Disordered" evidence="1">
    <location>
        <begin position="288"/>
        <end position="363"/>
    </location>
</feature>
<dbReference type="CDD" id="cd11614">
    <property type="entry name" value="SAF_CpaB_FlgA_like"/>
    <property type="match status" value="1"/>
</dbReference>
<accession>A0ABS4F916</accession>
<dbReference type="GeneID" id="95403854"/>
<sequence length="363" mass="39911">MPIIRRRSRKLIVAGLAGAAVMGAVGGGTTMYFIQDLKEKQSMERSKYEQRITELEQSQLLHLNTMKTAWVPLKDIPPGHRIEAKDLKEVRLPADAAPANLASLKDEVEGKGAKIGLLKGTPITRSMLFEEAPTPDDLRHREMKAVYLPSNLIKGDVVDIRVQFPTGQDYIVLSKKKIDKLQTPAFWTTLSEQEILLLSSALVDAYLHQATIYALTYVEPELQAKAIPTYPPNEEVAKLIASDPNIVQRAEKQLETAVRRLLEEDLRERNTEQQVQMSEIHVVPALAGTARSPDSWSPASSGGQTTSDRSTGSFPAGGSEEVNEPRVERDVEAEQILGGYGLETSATTAAEGTQDDELIFSAP</sequence>